<organism evidence="1 2">
    <name type="scientific">Vibrio algarum</name>
    <dbReference type="NCBI Taxonomy" id="3020714"/>
    <lineage>
        <taxon>Bacteria</taxon>
        <taxon>Pseudomonadati</taxon>
        <taxon>Pseudomonadota</taxon>
        <taxon>Gammaproteobacteria</taxon>
        <taxon>Vibrionales</taxon>
        <taxon>Vibrionaceae</taxon>
        <taxon>Vibrio</taxon>
    </lineage>
</organism>
<evidence type="ECO:0000313" key="2">
    <source>
        <dbReference type="Proteomes" id="UP001210678"/>
    </source>
</evidence>
<name>A0ABT4YV34_9VIBR</name>
<gene>
    <name evidence="1" type="ORF">PGX00_17860</name>
</gene>
<proteinExistence type="predicted"/>
<keyword evidence="2" id="KW-1185">Reference proteome</keyword>
<evidence type="ECO:0000313" key="1">
    <source>
        <dbReference type="EMBL" id="MDB1125416.1"/>
    </source>
</evidence>
<comment type="caution">
    <text evidence="1">The sequence shown here is derived from an EMBL/GenBank/DDBJ whole genome shotgun (WGS) entry which is preliminary data.</text>
</comment>
<reference evidence="1 2" key="1">
    <citation type="submission" date="2023-01" db="EMBL/GenBank/DDBJ databases">
        <title>Vibrio sp. KJ40-1 sp.nov, isolated from marine algae.</title>
        <authorList>
            <person name="Butt M."/>
            <person name="Kim J.M.J."/>
            <person name="Jeon C.O.C."/>
        </authorList>
    </citation>
    <scope>NUCLEOTIDE SEQUENCE [LARGE SCALE GENOMIC DNA]</scope>
    <source>
        <strain evidence="1 2">KJ40-1</strain>
    </source>
</reference>
<accession>A0ABT4YV34</accession>
<protein>
    <submittedName>
        <fullName evidence="1">Uncharacterized protein</fullName>
    </submittedName>
</protein>
<dbReference type="RefSeq" id="WP_272139109.1">
    <property type="nucleotide sequence ID" value="NZ_JAQLOI010000003.1"/>
</dbReference>
<sequence>MLTIIKNLFIPQKDYAGRNIDNVIVRLALQSGTDIHAWSYITEQSVYENTISGMRIYPHEVTKHAA</sequence>
<dbReference type="EMBL" id="JAQLOI010000003">
    <property type="protein sequence ID" value="MDB1125416.1"/>
    <property type="molecule type" value="Genomic_DNA"/>
</dbReference>
<dbReference type="Proteomes" id="UP001210678">
    <property type="component" value="Unassembled WGS sequence"/>
</dbReference>